<comment type="caution">
    <text evidence="3">The sequence shown here is derived from an EMBL/GenBank/DDBJ whole genome shotgun (WGS) entry which is preliminary data.</text>
</comment>
<feature type="transmembrane region" description="Helical" evidence="2">
    <location>
        <begin position="92"/>
        <end position="120"/>
    </location>
</feature>
<dbReference type="EMBL" id="JAHKKG010000006">
    <property type="protein sequence ID" value="MBU2666232.1"/>
    <property type="molecule type" value="Genomic_DNA"/>
</dbReference>
<feature type="transmembrane region" description="Helical" evidence="2">
    <location>
        <begin position="194"/>
        <end position="214"/>
    </location>
</feature>
<name>A0ABS5YS05_9ACTN</name>
<feature type="transmembrane region" description="Helical" evidence="2">
    <location>
        <begin position="29"/>
        <end position="46"/>
    </location>
</feature>
<gene>
    <name evidence="3" type="ORF">KOI35_22275</name>
</gene>
<accession>A0ABS5YS05</accession>
<feature type="transmembrane region" description="Helical" evidence="2">
    <location>
        <begin position="168"/>
        <end position="187"/>
    </location>
</feature>
<organism evidence="3 4">
    <name type="scientific">Paractinoplanes bogorensis</name>
    <dbReference type="NCBI Taxonomy" id="1610840"/>
    <lineage>
        <taxon>Bacteria</taxon>
        <taxon>Bacillati</taxon>
        <taxon>Actinomycetota</taxon>
        <taxon>Actinomycetes</taxon>
        <taxon>Micromonosporales</taxon>
        <taxon>Micromonosporaceae</taxon>
        <taxon>Paractinoplanes</taxon>
    </lineage>
</organism>
<keyword evidence="4" id="KW-1185">Reference proteome</keyword>
<keyword evidence="2" id="KW-1133">Transmembrane helix</keyword>
<feature type="region of interest" description="Disordered" evidence="1">
    <location>
        <begin position="246"/>
        <end position="302"/>
    </location>
</feature>
<feature type="transmembrane region" description="Helical" evidence="2">
    <location>
        <begin position="141"/>
        <end position="162"/>
    </location>
</feature>
<feature type="transmembrane region" description="Helical" evidence="2">
    <location>
        <begin position="58"/>
        <end position="80"/>
    </location>
</feature>
<feature type="compositionally biased region" description="Basic and acidic residues" evidence="1">
    <location>
        <begin position="273"/>
        <end position="294"/>
    </location>
</feature>
<keyword evidence="2" id="KW-0472">Membrane</keyword>
<dbReference type="Proteomes" id="UP001519654">
    <property type="component" value="Unassembled WGS sequence"/>
</dbReference>
<evidence type="ECO:0000313" key="4">
    <source>
        <dbReference type="Proteomes" id="UP001519654"/>
    </source>
</evidence>
<evidence type="ECO:0000256" key="1">
    <source>
        <dbReference type="SAM" id="MobiDB-lite"/>
    </source>
</evidence>
<feature type="transmembrane region" description="Helical" evidence="2">
    <location>
        <begin position="220"/>
        <end position="240"/>
    </location>
</feature>
<dbReference type="RefSeq" id="WP_215789416.1">
    <property type="nucleotide sequence ID" value="NZ_JAHKKG010000006.1"/>
</dbReference>
<reference evidence="3 4" key="1">
    <citation type="submission" date="2021-06" db="EMBL/GenBank/DDBJ databases">
        <title>Actinoplanes lichenicola sp. nov., and Actinoplanes ovalisporus sp. nov., isolated from lichen in Thailand.</title>
        <authorList>
            <person name="Saeng-In P."/>
            <person name="Kanchanasin P."/>
            <person name="Yuki M."/>
            <person name="Kudo T."/>
            <person name="Ohkuma M."/>
            <person name="Phongsopitanun W."/>
            <person name="Tanasupawat S."/>
        </authorList>
    </citation>
    <scope>NUCLEOTIDE SEQUENCE [LARGE SCALE GENOMIC DNA]</scope>
    <source>
        <strain evidence="3 4">NBRC 110975</strain>
    </source>
</reference>
<evidence type="ECO:0000256" key="2">
    <source>
        <dbReference type="SAM" id="Phobius"/>
    </source>
</evidence>
<keyword evidence="2" id="KW-0812">Transmembrane</keyword>
<proteinExistence type="predicted"/>
<protein>
    <submittedName>
        <fullName evidence="3">Uncharacterized protein</fullName>
    </submittedName>
</protein>
<evidence type="ECO:0000313" key="3">
    <source>
        <dbReference type="EMBL" id="MBU2666232.1"/>
    </source>
</evidence>
<sequence length="302" mass="30546">MVLISILLAPVVMAGAALAERRLGPSAAGWVGALPVAMAVAVLVVATDSGPDAAAAMALSAAVHVPAQVALGVVFAHVLHRHGLLRGAAGGALAYVAVALLVERLPAAVAVLAAVIVLWAAPRVMPTALLRTPSARSRSSIVLTCAGAALIVAAAVLCSRWAGPAPAGAVAAFPTMCTMLTVVAVTCDGRAAGVHTLIGLVRSLPCYLAFGLTFGLTAPLAGPAAVAYGLMACLAVAAVLPSPLRRDGRPVQQPGRVEQQQRQDDLDAQSGADAERLPQREVAEVRDVEDKMRTGVDQVAGQ</sequence>